<evidence type="ECO:0000256" key="2">
    <source>
        <dbReference type="ARBA" id="ARBA00005695"/>
    </source>
</evidence>
<sequence>MKKRIRGIVISVAAALCLWGCKGEEAEKYVLNLSLDAEISTLDAQAAVDSASLEVIGATMEGLYRIDGEGNAAPAAAEREEISEDGLTRRYYLKETYWSDGSRVTADDFVYGFRRAADPSLANENAFLLEISGIAESGPVSRGEAPLESLGVRAAGEDVLEITLDRPVPYFQSMMAFPLFFPARQEFVEECGQDYATSPDTLLANGPYQIASYEPSALSFTLEKNPFYGEETGNVEEIRYQVVKDSQQSVLAFQDGILDIAPLSGEQAQLWDGGREYHSYFLASLWYISPNQKVKGLENVNLRKALAMSFDKEAITGYIMRDGSAPADFAVPRGAGKGPQGQDFRDDGKTWLEYDKLAAASYWEQARKELGLKDGEILTYTLLCEDTETASLIAQFIQGEIQENLPGIAIEIERVPKKVRLSRMKEGDYDLGLVRWGADYEDPTAFLSMWTTDSPYNYGSWSDEEYDKRIGYAVSGFRRGEEEKRWEQMKEAEEIVMEQAAIFPICQKANAYLISEEVTGMEFHPVGINRIFRNVSKKNVDRKNFSW</sequence>
<dbReference type="GO" id="GO:1904680">
    <property type="term" value="F:peptide transmembrane transporter activity"/>
    <property type="evidence" value="ECO:0007669"/>
    <property type="project" value="TreeGrafter"/>
</dbReference>
<comment type="similarity">
    <text evidence="2">Belongs to the bacterial solute-binding protein 5 family.</text>
</comment>
<keyword evidence="3" id="KW-0813">Transport</keyword>
<evidence type="ECO:0000313" key="7">
    <source>
        <dbReference type="Proteomes" id="UP000823900"/>
    </source>
</evidence>
<dbReference type="Proteomes" id="UP000823900">
    <property type="component" value="Unassembled WGS sequence"/>
</dbReference>
<dbReference type="GO" id="GO:0015833">
    <property type="term" value="P:peptide transport"/>
    <property type="evidence" value="ECO:0007669"/>
    <property type="project" value="TreeGrafter"/>
</dbReference>
<dbReference type="InterPro" id="IPR030678">
    <property type="entry name" value="Peptide/Ni-bd"/>
</dbReference>
<dbReference type="PANTHER" id="PTHR30290">
    <property type="entry name" value="PERIPLASMIC BINDING COMPONENT OF ABC TRANSPORTER"/>
    <property type="match status" value="1"/>
</dbReference>
<organism evidence="6 7">
    <name type="scientific">Candidatus Lachnoclostridium stercoravium</name>
    <dbReference type="NCBI Taxonomy" id="2838633"/>
    <lineage>
        <taxon>Bacteria</taxon>
        <taxon>Bacillati</taxon>
        <taxon>Bacillota</taxon>
        <taxon>Clostridia</taxon>
        <taxon>Lachnospirales</taxon>
        <taxon>Lachnospiraceae</taxon>
    </lineage>
</organism>
<dbReference type="SUPFAM" id="SSF53850">
    <property type="entry name" value="Periplasmic binding protein-like II"/>
    <property type="match status" value="1"/>
</dbReference>
<dbReference type="PANTHER" id="PTHR30290:SF10">
    <property type="entry name" value="PERIPLASMIC OLIGOPEPTIDE-BINDING PROTEIN-RELATED"/>
    <property type="match status" value="1"/>
</dbReference>
<dbReference type="Pfam" id="PF00496">
    <property type="entry name" value="SBP_bac_5"/>
    <property type="match status" value="1"/>
</dbReference>
<feature type="domain" description="Solute-binding protein family 5" evidence="5">
    <location>
        <begin position="73"/>
        <end position="456"/>
    </location>
</feature>
<evidence type="ECO:0000256" key="4">
    <source>
        <dbReference type="ARBA" id="ARBA00022729"/>
    </source>
</evidence>
<reference evidence="6" key="1">
    <citation type="journal article" date="2021" name="PeerJ">
        <title>Extensive microbial diversity within the chicken gut microbiome revealed by metagenomics and culture.</title>
        <authorList>
            <person name="Gilroy R."/>
            <person name="Ravi A."/>
            <person name="Getino M."/>
            <person name="Pursley I."/>
            <person name="Horton D.L."/>
            <person name="Alikhan N.F."/>
            <person name="Baker D."/>
            <person name="Gharbi K."/>
            <person name="Hall N."/>
            <person name="Watson M."/>
            <person name="Adriaenssens E.M."/>
            <person name="Foster-Nyarko E."/>
            <person name="Jarju S."/>
            <person name="Secka A."/>
            <person name="Antonio M."/>
            <person name="Oren A."/>
            <person name="Chaudhuri R.R."/>
            <person name="La Ragione R."/>
            <person name="Hildebrand F."/>
            <person name="Pallen M.J."/>
        </authorList>
    </citation>
    <scope>NUCLEOTIDE SEQUENCE</scope>
    <source>
        <strain evidence="6">CHK178-16964</strain>
    </source>
</reference>
<dbReference type="AlphaFoldDB" id="A0A9D2KPY8"/>
<dbReference type="GO" id="GO:0042597">
    <property type="term" value="C:periplasmic space"/>
    <property type="evidence" value="ECO:0007669"/>
    <property type="project" value="UniProtKB-ARBA"/>
</dbReference>
<comment type="subcellular location">
    <subcellularLocation>
        <location evidence="1">Cell envelope</location>
    </subcellularLocation>
</comment>
<evidence type="ECO:0000256" key="3">
    <source>
        <dbReference type="ARBA" id="ARBA00022448"/>
    </source>
</evidence>
<evidence type="ECO:0000256" key="1">
    <source>
        <dbReference type="ARBA" id="ARBA00004196"/>
    </source>
</evidence>
<dbReference type="EMBL" id="DWZA01000090">
    <property type="protein sequence ID" value="HJA71920.1"/>
    <property type="molecule type" value="Genomic_DNA"/>
</dbReference>
<reference evidence="6" key="2">
    <citation type="submission" date="2021-04" db="EMBL/GenBank/DDBJ databases">
        <authorList>
            <person name="Gilroy R."/>
        </authorList>
    </citation>
    <scope>NUCLEOTIDE SEQUENCE</scope>
    <source>
        <strain evidence="6">CHK178-16964</strain>
    </source>
</reference>
<evidence type="ECO:0000313" key="6">
    <source>
        <dbReference type="EMBL" id="HJA71920.1"/>
    </source>
</evidence>
<comment type="caution">
    <text evidence="6">The sequence shown here is derived from an EMBL/GenBank/DDBJ whole genome shotgun (WGS) entry which is preliminary data.</text>
</comment>
<dbReference type="PIRSF" id="PIRSF002741">
    <property type="entry name" value="MppA"/>
    <property type="match status" value="1"/>
</dbReference>
<protein>
    <submittedName>
        <fullName evidence="6">Peptide ABC transporter substrate-binding protein</fullName>
    </submittedName>
</protein>
<dbReference type="CDD" id="cd08504">
    <property type="entry name" value="PBP2_OppA"/>
    <property type="match status" value="1"/>
</dbReference>
<name>A0A9D2KPY8_9FIRM</name>
<dbReference type="Gene3D" id="3.40.190.10">
    <property type="entry name" value="Periplasmic binding protein-like II"/>
    <property type="match status" value="1"/>
</dbReference>
<dbReference type="FunFam" id="3.10.105.10:FF:000001">
    <property type="entry name" value="Oligopeptide ABC transporter, oligopeptide-binding protein"/>
    <property type="match status" value="1"/>
</dbReference>
<accession>A0A9D2KPY8</accession>
<dbReference type="InterPro" id="IPR000914">
    <property type="entry name" value="SBP_5_dom"/>
</dbReference>
<gene>
    <name evidence="6" type="ORF">IAA07_10170</name>
</gene>
<evidence type="ECO:0000259" key="5">
    <source>
        <dbReference type="Pfam" id="PF00496"/>
    </source>
</evidence>
<dbReference type="Gene3D" id="3.90.76.10">
    <property type="entry name" value="Dipeptide-binding Protein, Domain 1"/>
    <property type="match status" value="1"/>
</dbReference>
<dbReference type="GO" id="GO:0030313">
    <property type="term" value="C:cell envelope"/>
    <property type="evidence" value="ECO:0007669"/>
    <property type="project" value="UniProtKB-SubCell"/>
</dbReference>
<dbReference type="InterPro" id="IPR039424">
    <property type="entry name" value="SBP_5"/>
</dbReference>
<dbReference type="GO" id="GO:0043190">
    <property type="term" value="C:ATP-binding cassette (ABC) transporter complex"/>
    <property type="evidence" value="ECO:0007669"/>
    <property type="project" value="InterPro"/>
</dbReference>
<keyword evidence="4" id="KW-0732">Signal</keyword>
<dbReference type="Gene3D" id="3.10.105.10">
    <property type="entry name" value="Dipeptide-binding Protein, Domain 3"/>
    <property type="match status" value="1"/>
</dbReference>
<proteinExistence type="inferred from homology"/>